<reference evidence="2 3" key="1">
    <citation type="journal article" date="2021" name="Hortic Res">
        <title>Chromosome-scale assembly of the Dendrobium chrysotoxum genome enhances the understanding of orchid evolution.</title>
        <authorList>
            <person name="Zhang Y."/>
            <person name="Zhang G.Q."/>
            <person name="Zhang D."/>
            <person name="Liu X.D."/>
            <person name="Xu X.Y."/>
            <person name="Sun W.H."/>
            <person name="Yu X."/>
            <person name="Zhu X."/>
            <person name="Wang Z.W."/>
            <person name="Zhao X."/>
            <person name="Zhong W.Y."/>
            <person name="Chen H."/>
            <person name="Yin W.L."/>
            <person name="Huang T."/>
            <person name="Niu S.C."/>
            <person name="Liu Z.J."/>
        </authorList>
    </citation>
    <scope>NUCLEOTIDE SEQUENCE [LARGE SCALE GENOMIC DNA]</scope>
    <source>
        <strain evidence="2">Lindl</strain>
    </source>
</reference>
<gene>
    <name evidence="2" type="ORF">IEQ34_001600</name>
</gene>
<dbReference type="SUPFAM" id="SSF52540">
    <property type="entry name" value="P-loop containing nucleoside triphosphate hydrolases"/>
    <property type="match status" value="1"/>
</dbReference>
<evidence type="ECO:0000259" key="1">
    <source>
        <dbReference type="Pfam" id="PF00004"/>
    </source>
</evidence>
<dbReference type="GO" id="GO:0005524">
    <property type="term" value="F:ATP binding"/>
    <property type="evidence" value="ECO:0007669"/>
    <property type="project" value="InterPro"/>
</dbReference>
<evidence type="ECO:0000313" key="2">
    <source>
        <dbReference type="EMBL" id="KAH0470042.1"/>
    </source>
</evidence>
<dbReference type="InterPro" id="IPR050747">
    <property type="entry name" value="Mitochondrial_chaperone_BCS1"/>
</dbReference>
<dbReference type="EMBL" id="JAGFBR010000002">
    <property type="protein sequence ID" value="KAH0470042.1"/>
    <property type="molecule type" value="Genomic_DNA"/>
</dbReference>
<dbReference type="InterPro" id="IPR003959">
    <property type="entry name" value="ATPase_AAA_core"/>
</dbReference>
<protein>
    <recommendedName>
        <fullName evidence="1">ATPase AAA-type core domain-containing protein</fullName>
    </recommendedName>
</protein>
<dbReference type="Pfam" id="PF00004">
    <property type="entry name" value="AAA"/>
    <property type="match status" value="1"/>
</dbReference>
<dbReference type="AlphaFoldDB" id="A0AAV7HQW7"/>
<comment type="caution">
    <text evidence="2">The sequence shown here is derived from an EMBL/GenBank/DDBJ whole genome shotgun (WGS) entry which is preliminary data.</text>
</comment>
<dbReference type="GO" id="GO:0016887">
    <property type="term" value="F:ATP hydrolysis activity"/>
    <property type="evidence" value="ECO:0007669"/>
    <property type="project" value="InterPro"/>
</dbReference>
<accession>A0AAV7HQW7</accession>
<evidence type="ECO:0000313" key="3">
    <source>
        <dbReference type="Proteomes" id="UP000775213"/>
    </source>
</evidence>
<dbReference type="Proteomes" id="UP000775213">
    <property type="component" value="Unassembled WGS sequence"/>
</dbReference>
<keyword evidence="3" id="KW-1185">Reference proteome</keyword>
<feature type="domain" description="ATPase AAA-type core" evidence="1">
    <location>
        <begin position="15"/>
        <end position="82"/>
    </location>
</feature>
<name>A0AAV7HQW7_DENCH</name>
<dbReference type="Gene3D" id="3.40.50.300">
    <property type="entry name" value="P-loop containing nucleotide triphosphate hydrolases"/>
    <property type="match status" value="1"/>
</dbReference>
<dbReference type="InterPro" id="IPR027417">
    <property type="entry name" value="P-loop_NTPase"/>
</dbReference>
<dbReference type="PANTHER" id="PTHR23070">
    <property type="entry name" value="BCS1 AAA-TYPE ATPASE"/>
    <property type="match status" value="1"/>
</dbReference>
<proteinExistence type="predicted"/>
<organism evidence="2 3">
    <name type="scientific">Dendrobium chrysotoxum</name>
    <name type="common">Orchid</name>
    <dbReference type="NCBI Taxonomy" id="161865"/>
    <lineage>
        <taxon>Eukaryota</taxon>
        <taxon>Viridiplantae</taxon>
        <taxon>Streptophyta</taxon>
        <taxon>Embryophyta</taxon>
        <taxon>Tracheophyta</taxon>
        <taxon>Spermatophyta</taxon>
        <taxon>Magnoliopsida</taxon>
        <taxon>Liliopsida</taxon>
        <taxon>Asparagales</taxon>
        <taxon>Orchidaceae</taxon>
        <taxon>Epidendroideae</taxon>
        <taxon>Malaxideae</taxon>
        <taxon>Dendrobiinae</taxon>
        <taxon>Dendrobium</taxon>
    </lineage>
</organism>
<sequence>MFGKAWKRGNLPLRPPRTGKSSLIAAMANYLRFAIYDLSLKKVRVNSALKRVLVGMRNKSLLVIEDIDCSIDLQNGDEDKQIHPSMYQQCRIELVLVYY</sequence>